<dbReference type="STRING" id="1548547.BA177_15830"/>
<protein>
    <recommendedName>
        <fullName evidence="3">Peptidase M20 dimerisation domain-containing protein</fullName>
    </recommendedName>
</protein>
<dbReference type="InterPro" id="IPR002933">
    <property type="entry name" value="Peptidase_M20"/>
</dbReference>
<dbReference type="SUPFAM" id="SSF53187">
    <property type="entry name" value="Zn-dependent exopeptidases"/>
    <property type="match status" value="1"/>
</dbReference>
<dbReference type="EMBL" id="CP016268">
    <property type="protein sequence ID" value="ANO52457.1"/>
    <property type="molecule type" value="Genomic_DNA"/>
</dbReference>
<dbReference type="InterPro" id="IPR017439">
    <property type="entry name" value="Amidohydrolase"/>
</dbReference>
<feature type="binding site" evidence="2">
    <location>
        <position position="345"/>
    </location>
    <ligand>
        <name>Mn(2+)</name>
        <dbReference type="ChEBI" id="CHEBI:29035"/>
        <label>2</label>
    </ligand>
</feature>
<comment type="cofactor">
    <cofactor evidence="2">
        <name>Mn(2+)</name>
        <dbReference type="ChEBI" id="CHEBI:29035"/>
    </cofactor>
    <text evidence="2">The Mn(2+) ion enhances activity.</text>
</comment>
<dbReference type="NCBIfam" id="TIGR01891">
    <property type="entry name" value="amidohydrolases"/>
    <property type="match status" value="1"/>
</dbReference>
<dbReference type="OrthoDB" id="9777385at2"/>
<dbReference type="Gene3D" id="3.30.70.360">
    <property type="match status" value="1"/>
</dbReference>
<keyword evidence="2" id="KW-0479">Metal-binding</keyword>
<reference evidence="4 5" key="1">
    <citation type="submission" date="2016-06" db="EMBL/GenBank/DDBJ databases">
        <title>Complete genome sequence of a deep-branching marine Gamma Proteobacterium Woeseia oceani type strain XK5.</title>
        <authorList>
            <person name="Mu D."/>
            <person name="Du Z."/>
        </authorList>
    </citation>
    <scope>NUCLEOTIDE SEQUENCE [LARGE SCALE GENOMIC DNA]</scope>
    <source>
        <strain evidence="4 5">XK5</strain>
    </source>
</reference>
<dbReference type="PIRSF" id="PIRSF005962">
    <property type="entry name" value="Pept_M20D_amidohydro"/>
    <property type="match status" value="1"/>
</dbReference>
<feature type="domain" description="Peptidase M20 dimerisation" evidence="3">
    <location>
        <begin position="175"/>
        <end position="271"/>
    </location>
</feature>
<name>A0A193LIX4_9GAMM</name>
<keyword evidence="2" id="KW-0464">Manganese</keyword>
<dbReference type="GO" id="GO:0046872">
    <property type="term" value="F:metal ion binding"/>
    <property type="evidence" value="ECO:0007669"/>
    <property type="project" value="UniProtKB-KW"/>
</dbReference>
<gene>
    <name evidence="4" type="ORF">BA177_15830</name>
</gene>
<accession>A0A193LIX4</accession>
<dbReference type="InterPro" id="IPR011650">
    <property type="entry name" value="Peptidase_M20_dimer"/>
</dbReference>
<evidence type="ECO:0000313" key="5">
    <source>
        <dbReference type="Proteomes" id="UP000092695"/>
    </source>
</evidence>
<sequence>MTAALQLRHSLHACPDLSGSEHATAARIRDFFAPLWPDAVFSGLGGSGVAFVFDSGVAGDTLMLRCELDALPVQESADLPWHSTRMGVSHKCGHDGHMAILAMVGERLARQRPARGRVVLLYQPAEETGVGAQQVTADPQFFRIRPDLVFGLHNVPGFPAGQIIVREGTFSCASRGMRVRLTGKAAHAAQPETGSSPAAAVARILDASDNVAAALAADELVLATVVGVSMGGPNFGMAPAAAEVCVTLRAETDATMRRLVQHFETLVRHEAGRCGLQFDIDYQDVFDATVNSPAAVDIVRQASVGMSLAEIAEPFRWSEDFGRFTQLGAGAFFGLGAGETVPALHNDDYDFPDALLQQGAHVFLKIIDICLGSNNHD</sequence>
<keyword evidence="5" id="KW-1185">Reference proteome</keyword>
<feature type="binding site" evidence="2">
    <location>
        <position position="92"/>
    </location>
    <ligand>
        <name>Mn(2+)</name>
        <dbReference type="ChEBI" id="CHEBI:29035"/>
        <label>2</label>
    </ligand>
</feature>
<evidence type="ECO:0000256" key="1">
    <source>
        <dbReference type="ARBA" id="ARBA00022801"/>
    </source>
</evidence>
<feature type="binding site" evidence="2">
    <location>
        <position position="153"/>
    </location>
    <ligand>
        <name>Mn(2+)</name>
        <dbReference type="ChEBI" id="CHEBI:29035"/>
        <label>2</label>
    </ligand>
</feature>
<dbReference type="AlphaFoldDB" id="A0A193LIX4"/>
<dbReference type="PANTHER" id="PTHR11014">
    <property type="entry name" value="PEPTIDASE M20 FAMILY MEMBER"/>
    <property type="match status" value="1"/>
</dbReference>
<evidence type="ECO:0000313" key="4">
    <source>
        <dbReference type="EMBL" id="ANO52457.1"/>
    </source>
</evidence>
<dbReference type="InterPro" id="IPR036264">
    <property type="entry name" value="Bact_exopeptidase_dim_dom"/>
</dbReference>
<dbReference type="PANTHER" id="PTHR11014:SF169">
    <property type="entry name" value="CLAN MH, FAMILY M20, PEPTIDASE T-LIKE METALLOPEPTIDASE"/>
    <property type="match status" value="1"/>
</dbReference>
<feature type="binding site" evidence="2">
    <location>
        <position position="127"/>
    </location>
    <ligand>
        <name>Mn(2+)</name>
        <dbReference type="ChEBI" id="CHEBI:29035"/>
        <label>2</label>
    </ligand>
</feature>
<keyword evidence="1" id="KW-0378">Hydrolase</keyword>
<evidence type="ECO:0000259" key="3">
    <source>
        <dbReference type="Pfam" id="PF07687"/>
    </source>
</evidence>
<dbReference type="Gene3D" id="3.40.630.10">
    <property type="entry name" value="Zn peptidases"/>
    <property type="match status" value="1"/>
</dbReference>
<evidence type="ECO:0000256" key="2">
    <source>
        <dbReference type="PIRSR" id="PIRSR005962-1"/>
    </source>
</evidence>
<dbReference type="RefSeq" id="WP_068617788.1">
    <property type="nucleotide sequence ID" value="NZ_CP016268.1"/>
</dbReference>
<dbReference type="Proteomes" id="UP000092695">
    <property type="component" value="Chromosome"/>
</dbReference>
<dbReference type="Pfam" id="PF01546">
    <property type="entry name" value="Peptidase_M20"/>
    <property type="match status" value="1"/>
</dbReference>
<dbReference type="Pfam" id="PF07687">
    <property type="entry name" value="M20_dimer"/>
    <property type="match status" value="1"/>
</dbReference>
<dbReference type="SUPFAM" id="SSF55031">
    <property type="entry name" value="Bacterial exopeptidase dimerisation domain"/>
    <property type="match status" value="1"/>
</dbReference>
<organism evidence="4 5">
    <name type="scientific">Woeseia oceani</name>
    <dbReference type="NCBI Taxonomy" id="1548547"/>
    <lineage>
        <taxon>Bacteria</taxon>
        <taxon>Pseudomonadati</taxon>
        <taxon>Pseudomonadota</taxon>
        <taxon>Gammaproteobacteria</taxon>
        <taxon>Woeseiales</taxon>
        <taxon>Woeseiaceae</taxon>
        <taxon>Woeseia</taxon>
    </lineage>
</organism>
<feature type="binding site" evidence="2">
    <location>
        <position position="94"/>
    </location>
    <ligand>
        <name>Mn(2+)</name>
        <dbReference type="ChEBI" id="CHEBI:29035"/>
        <label>2</label>
    </ligand>
</feature>
<dbReference type="GO" id="GO:0016787">
    <property type="term" value="F:hydrolase activity"/>
    <property type="evidence" value="ECO:0007669"/>
    <property type="project" value="UniProtKB-KW"/>
</dbReference>
<proteinExistence type="predicted"/>
<dbReference type="KEGG" id="woc:BA177_15830"/>